<dbReference type="Proteomes" id="UP000327013">
    <property type="component" value="Chromosome 2"/>
</dbReference>
<evidence type="ECO:0000313" key="3">
    <source>
        <dbReference type="Proteomes" id="UP000327013"/>
    </source>
</evidence>
<gene>
    <name evidence="2" type="ORF">FH972_007083</name>
</gene>
<feature type="transmembrane region" description="Helical" evidence="1">
    <location>
        <begin position="6"/>
        <end position="27"/>
    </location>
</feature>
<dbReference type="OrthoDB" id="1468550at2759"/>
<protein>
    <submittedName>
        <fullName evidence="2">Uncharacterized protein</fullName>
    </submittedName>
</protein>
<accession>A0A5N6QU96</accession>
<evidence type="ECO:0000256" key="1">
    <source>
        <dbReference type="SAM" id="Phobius"/>
    </source>
</evidence>
<evidence type="ECO:0000313" key="2">
    <source>
        <dbReference type="EMBL" id="KAE8010745.1"/>
    </source>
</evidence>
<keyword evidence="1" id="KW-0812">Transmembrane</keyword>
<proteinExistence type="predicted"/>
<keyword evidence="1" id="KW-0472">Membrane</keyword>
<name>A0A5N6QU96_9ROSI</name>
<keyword evidence="1" id="KW-1133">Transmembrane helix</keyword>
<dbReference type="AlphaFoldDB" id="A0A5N6QU96"/>
<keyword evidence="3" id="KW-1185">Reference proteome</keyword>
<organism evidence="2 3">
    <name type="scientific">Carpinus fangiana</name>
    <dbReference type="NCBI Taxonomy" id="176857"/>
    <lineage>
        <taxon>Eukaryota</taxon>
        <taxon>Viridiplantae</taxon>
        <taxon>Streptophyta</taxon>
        <taxon>Embryophyta</taxon>
        <taxon>Tracheophyta</taxon>
        <taxon>Spermatophyta</taxon>
        <taxon>Magnoliopsida</taxon>
        <taxon>eudicotyledons</taxon>
        <taxon>Gunneridae</taxon>
        <taxon>Pentapetalae</taxon>
        <taxon>rosids</taxon>
        <taxon>fabids</taxon>
        <taxon>Fagales</taxon>
        <taxon>Betulaceae</taxon>
        <taxon>Carpinus</taxon>
    </lineage>
</organism>
<dbReference type="EMBL" id="CM017322">
    <property type="protein sequence ID" value="KAE8010745.1"/>
    <property type="molecule type" value="Genomic_DNA"/>
</dbReference>
<reference evidence="2 3" key="1">
    <citation type="submission" date="2019-06" db="EMBL/GenBank/DDBJ databases">
        <title>A chromosomal-level reference genome of Carpinus fangiana (Coryloideae, Betulaceae).</title>
        <authorList>
            <person name="Yang X."/>
            <person name="Wang Z."/>
            <person name="Zhang L."/>
            <person name="Hao G."/>
            <person name="Liu J."/>
            <person name="Yang Y."/>
        </authorList>
    </citation>
    <scope>NUCLEOTIDE SEQUENCE [LARGE SCALE GENOMIC DNA]</scope>
    <source>
        <strain evidence="2">Cfa_2016G</strain>
        <tissue evidence="2">Leaf</tissue>
    </source>
</reference>
<sequence>MGSSKAAVAPAVVLMSVIVLLATLEVGEGIKWRRDNRCYDSCFNTCTGGRCDNGDVVLACKDVCNNQCTFVECFFCLQVGPKYDSKRGCAIHG</sequence>